<evidence type="ECO:0000313" key="2">
    <source>
        <dbReference type="EMBL" id="SUA36367.1"/>
    </source>
</evidence>
<gene>
    <name evidence="2" type="ORF">NCTC12229_00782</name>
</gene>
<name>A0A378WHH7_9NEIS</name>
<dbReference type="AlphaFoldDB" id="A0A378WHH7"/>
<accession>A0A378WHH7</accession>
<dbReference type="OrthoDB" id="9793801at2"/>
<organism evidence="2 3">
    <name type="scientific">Neisseria zoodegmatis</name>
    <dbReference type="NCBI Taxonomy" id="326523"/>
    <lineage>
        <taxon>Bacteria</taxon>
        <taxon>Pseudomonadati</taxon>
        <taxon>Pseudomonadota</taxon>
        <taxon>Betaproteobacteria</taxon>
        <taxon>Neisseriales</taxon>
        <taxon>Neisseriaceae</taxon>
        <taxon>Neisseria</taxon>
    </lineage>
</organism>
<dbReference type="Gene3D" id="1.10.287.470">
    <property type="entry name" value="Helix hairpin bin"/>
    <property type="match status" value="2"/>
</dbReference>
<dbReference type="InterPro" id="IPR058625">
    <property type="entry name" value="MdtA-like_BSH"/>
</dbReference>
<dbReference type="SUPFAM" id="SSF111369">
    <property type="entry name" value="HlyD-like secretion proteins"/>
    <property type="match status" value="2"/>
</dbReference>
<dbReference type="Proteomes" id="UP000254055">
    <property type="component" value="Unassembled WGS sequence"/>
</dbReference>
<dbReference type="PANTHER" id="PTHR30438:SF1">
    <property type="entry name" value="36 KDA ANTIGEN"/>
    <property type="match status" value="1"/>
</dbReference>
<reference evidence="2 3" key="1">
    <citation type="submission" date="2018-06" db="EMBL/GenBank/DDBJ databases">
        <authorList>
            <consortium name="Pathogen Informatics"/>
            <person name="Doyle S."/>
        </authorList>
    </citation>
    <scope>NUCLEOTIDE SEQUENCE [LARGE SCALE GENOMIC DNA]</scope>
    <source>
        <strain evidence="2 3">NCTC12229</strain>
    </source>
</reference>
<evidence type="ECO:0000313" key="3">
    <source>
        <dbReference type="Proteomes" id="UP000254055"/>
    </source>
</evidence>
<dbReference type="RefSeq" id="WP_115133614.1">
    <property type="nucleotide sequence ID" value="NZ_UGRS01000001.1"/>
</dbReference>
<dbReference type="Pfam" id="PF25917">
    <property type="entry name" value="BSH_RND"/>
    <property type="match status" value="1"/>
</dbReference>
<dbReference type="Gene3D" id="2.40.30.170">
    <property type="match status" value="1"/>
</dbReference>
<proteinExistence type="predicted"/>
<dbReference type="Gene3D" id="2.40.50.100">
    <property type="match status" value="2"/>
</dbReference>
<protein>
    <submittedName>
        <fullName evidence="2">Antibiotic resistance efflux pump component</fullName>
    </submittedName>
</protein>
<feature type="domain" description="Multidrug resistance protein MdtA-like barrel-sandwich hybrid" evidence="1">
    <location>
        <begin position="49"/>
        <end position="237"/>
    </location>
</feature>
<dbReference type="PANTHER" id="PTHR30438">
    <property type="entry name" value="36 KDA ANTIGEN-RELATED"/>
    <property type="match status" value="1"/>
</dbReference>
<dbReference type="EMBL" id="UGRS01000001">
    <property type="protein sequence ID" value="SUA36367.1"/>
    <property type="molecule type" value="Genomic_DNA"/>
</dbReference>
<evidence type="ECO:0000259" key="1">
    <source>
        <dbReference type="Pfam" id="PF25917"/>
    </source>
</evidence>
<sequence length="333" mass="36500">MNTKSKNKSRSAALIIALLILIAAVAYGVWLSAKPEPVVLQGRLEAQETDIAAKVPGRVSKIFVREGEDIQAGTQLIEMDSPEITAKIKQAQAAQEAAEAVARKAEHGARPQEIEMARAQWKRAQAAAELAEVSYRRIQNLANEGLMSRQKRDEAYTNHIASREQAAAAKAQYDMAHTGARSEDKEAAEAQAKQVAAKVEEAQVAQEEANLKSPINGQVADIMVEEGEIVPQGVPVVTLVDNQNQWVVLNVREDHLKAFALGNEFEATMPALSDKPIRFKVFASKVLADYATWRATRNNDGFDMRTFEIKARPIKPLNDARPGMSVLVTVVPE</sequence>